<reference evidence="2 3" key="1">
    <citation type="submission" date="2016-04" db="EMBL/GenBank/DDBJ databases">
        <title>Peptidophaga gingivicola gen. nov., sp. nov., isolated from human subgingival plaque.</title>
        <authorList>
            <person name="Beall C.J."/>
            <person name="Mokrzan E.M."/>
            <person name="Griffen A.L."/>
            <person name="Leys E.J."/>
        </authorList>
    </citation>
    <scope>NUCLEOTIDE SEQUENCE [LARGE SCALE GENOMIC DNA]</scope>
    <source>
        <strain evidence="2 3">BA112</strain>
    </source>
</reference>
<dbReference type="SUPFAM" id="SSF54593">
    <property type="entry name" value="Glyoxalase/Bleomycin resistance protein/Dihydroxybiphenyl dioxygenase"/>
    <property type="match status" value="1"/>
</dbReference>
<dbReference type="RefSeq" id="WP_009199749.1">
    <property type="nucleotide sequence ID" value="NZ_LVZK01000003.1"/>
</dbReference>
<dbReference type="InterPro" id="IPR029068">
    <property type="entry name" value="Glyas_Bleomycin-R_OHBP_Dase"/>
</dbReference>
<proteinExistence type="predicted"/>
<name>A0A179B0M5_9ACTO</name>
<dbReference type="EMBL" id="LVZK01000003">
    <property type="protein sequence ID" value="OAP85266.1"/>
    <property type="molecule type" value="Genomic_DNA"/>
</dbReference>
<evidence type="ECO:0000259" key="1">
    <source>
        <dbReference type="PROSITE" id="PS51819"/>
    </source>
</evidence>
<dbReference type="InterPro" id="IPR037523">
    <property type="entry name" value="VOC_core"/>
</dbReference>
<dbReference type="Gene3D" id="3.10.180.10">
    <property type="entry name" value="2,3-Dihydroxybiphenyl 1,2-Dioxygenase, domain 1"/>
    <property type="match status" value="1"/>
</dbReference>
<comment type="caution">
    <text evidence="2">The sequence shown here is derived from an EMBL/GenBank/DDBJ whole genome shotgun (WGS) entry which is preliminary data.</text>
</comment>
<accession>A0A179B0M5</accession>
<dbReference type="Proteomes" id="UP000078368">
    <property type="component" value="Unassembled WGS sequence"/>
</dbReference>
<keyword evidence="3" id="KW-1185">Reference proteome</keyword>
<sequence length="118" mass="12832">MKMNNIVACVPVSNIEEAVAWYQAAFELGAPHSMPMEGIVEFNLGRFWLQLFESPETAGAEGITLVLGVDDARAEQQRLADLGFSVTEIETIDEVVDVFNLIDPDGNAYSIVLEAAAD</sequence>
<feature type="domain" description="VOC" evidence="1">
    <location>
        <begin position="2"/>
        <end position="114"/>
    </location>
</feature>
<dbReference type="Pfam" id="PF00903">
    <property type="entry name" value="Glyoxalase"/>
    <property type="match status" value="1"/>
</dbReference>
<dbReference type="CDD" id="cd06587">
    <property type="entry name" value="VOC"/>
    <property type="match status" value="1"/>
</dbReference>
<protein>
    <recommendedName>
        <fullName evidence="1">VOC domain-containing protein</fullName>
    </recommendedName>
</protein>
<dbReference type="InterPro" id="IPR004360">
    <property type="entry name" value="Glyas_Fos-R_dOase_dom"/>
</dbReference>
<dbReference type="AlphaFoldDB" id="A0A179B0M5"/>
<dbReference type="OrthoDB" id="2453533at2"/>
<organism evidence="2 3">
    <name type="scientific">Peptidiphaga gingivicola</name>
    <dbReference type="NCBI Taxonomy" id="2741497"/>
    <lineage>
        <taxon>Bacteria</taxon>
        <taxon>Bacillati</taxon>
        <taxon>Actinomycetota</taxon>
        <taxon>Actinomycetes</taxon>
        <taxon>Actinomycetales</taxon>
        <taxon>Actinomycetaceae</taxon>
        <taxon>Peptidiphaga</taxon>
    </lineage>
</organism>
<dbReference type="PROSITE" id="PS51819">
    <property type="entry name" value="VOC"/>
    <property type="match status" value="1"/>
</dbReference>
<gene>
    <name evidence="2" type="ORF">A4H34_09165</name>
</gene>
<evidence type="ECO:0000313" key="2">
    <source>
        <dbReference type="EMBL" id="OAP85266.1"/>
    </source>
</evidence>
<evidence type="ECO:0000313" key="3">
    <source>
        <dbReference type="Proteomes" id="UP000078368"/>
    </source>
</evidence>